<name>A0AA96DNX1_9BACT</name>
<feature type="domain" description="Initiator Rep protein WH1" evidence="2">
    <location>
        <begin position="7"/>
        <end position="144"/>
    </location>
</feature>
<dbReference type="InterPro" id="IPR036388">
    <property type="entry name" value="WH-like_DNA-bd_sf"/>
</dbReference>
<dbReference type="SUPFAM" id="SSF46785">
    <property type="entry name" value="Winged helix' DNA-binding domain"/>
    <property type="match status" value="2"/>
</dbReference>
<dbReference type="EMBL" id="CP135130">
    <property type="protein sequence ID" value="WNP38016.1"/>
    <property type="molecule type" value="Genomic_DNA"/>
</dbReference>
<evidence type="ECO:0000313" key="4">
    <source>
        <dbReference type="EMBL" id="WNL31866.1"/>
    </source>
</evidence>
<dbReference type="Gene3D" id="1.10.10.10">
    <property type="entry name" value="Winged helix-like DNA-binding domain superfamily/Winged helix DNA-binding domain"/>
    <property type="match status" value="2"/>
</dbReference>
<sequence length="229" mass="27236">MKEEDYKVVKHNSLVNIKGKYQYSVNQLKLICHLIANIKPTDTNLEMKQIAIKDLGFIGEENYHYTYFKEEFVRLLEMPFQIPGTKKWVNWFSCLEYDTGVLNYSFDERLKPFLLNLKENFTSYYLSNVMNLKSNYAILTFELLAQARNQGYRNITIKEYRELLKIPDSYLNADILRLLKKVQKEIRNRTNLQFDFAFKKMGKAFHSINFVVKNNKKVAGVTYEFIENK</sequence>
<evidence type="ECO:0000313" key="3">
    <source>
        <dbReference type="EMBL" id="WNL27338.1"/>
    </source>
</evidence>
<evidence type="ECO:0000259" key="2">
    <source>
        <dbReference type="Pfam" id="PF01051"/>
    </source>
</evidence>
<reference evidence="4" key="1">
    <citation type="submission" date="2023-09" db="EMBL/GenBank/DDBJ databases">
        <title>Arcobacter tbilisiensis sp. nov. isolated from chicken meat in Tbilisi, Georgia.</title>
        <authorList>
            <person name="Matthias R."/>
            <person name="Zautner A.E."/>
        </authorList>
    </citation>
    <scope>NUCLEOTIDE SEQUENCE</scope>
    <source>
        <strain evidence="5">LEO 101</strain>
        <strain evidence="3">LEO 49</strain>
        <strain evidence="6">LEO 50</strain>
        <strain evidence="4">LEO 53</strain>
    </source>
</reference>
<organism evidence="4">
    <name type="scientific">Arcobacter sp. AZ-2023</name>
    <dbReference type="NCBI Taxonomy" id="3074453"/>
    <lineage>
        <taxon>Bacteria</taxon>
        <taxon>Pseudomonadati</taxon>
        <taxon>Campylobacterota</taxon>
        <taxon>Epsilonproteobacteria</taxon>
        <taxon>Campylobacterales</taxon>
        <taxon>Arcobacteraceae</taxon>
        <taxon>Arcobacter</taxon>
    </lineage>
</organism>
<dbReference type="Pfam" id="PF01051">
    <property type="entry name" value="Rep3_N"/>
    <property type="match status" value="1"/>
</dbReference>
<evidence type="ECO:0000313" key="6">
    <source>
        <dbReference type="EMBL" id="WNP40108.1"/>
    </source>
</evidence>
<dbReference type="EMBL" id="CP135131">
    <property type="protein sequence ID" value="WNP40108.1"/>
    <property type="molecule type" value="Genomic_DNA"/>
</dbReference>
<proteinExistence type="inferred from homology"/>
<dbReference type="Pfam" id="PF21205">
    <property type="entry name" value="Rep3_C"/>
    <property type="match status" value="1"/>
</dbReference>
<dbReference type="InterPro" id="IPR036390">
    <property type="entry name" value="WH_DNA-bd_sf"/>
</dbReference>
<dbReference type="GO" id="GO:0006270">
    <property type="term" value="P:DNA replication initiation"/>
    <property type="evidence" value="ECO:0007669"/>
    <property type="project" value="InterPro"/>
</dbReference>
<evidence type="ECO:0000313" key="5">
    <source>
        <dbReference type="EMBL" id="WNP38016.1"/>
    </source>
</evidence>
<dbReference type="AlphaFoldDB" id="A0AA96DNX1"/>
<dbReference type="EMBL" id="CP134855">
    <property type="protein sequence ID" value="WNL31866.1"/>
    <property type="molecule type" value="Genomic_DNA"/>
</dbReference>
<gene>
    <name evidence="5" type="ORF">RJG58_10360</name>
    <name evidence="6" type="ORF">RMP69_10360</name>
    <name evidence="3" type="ORF">RMQ65_08555</name>
    <name evidence="4" type="ORF">RMQ67_10360</name>
</gene>
<dbReference type="InterPro" id="IPR000525">
    <property type="entry name" value="Initiator_Rep_WH1"/>
</dbReference>
<dbReference type="EMBL" id="CP134853">
    <property type="protein sequence ID" value="WNL27338.1"/>
    <property type="molecule type" value="Genomic_DNA"/>
</dbReference>
<dbReference type="GO" id="GO:0003887">
    <property type="term" value="F:DNA-directed DNA polymerase activity"/>
    <property type="evidence" value="ECO:0007669"/>
    <property type="project" value="InterPro"/>
</dbReference>
<comment type="similarity">
    <text evidence="1">Belongs to the initiator RepB protein family.</text>
</comment>
<protein>
    <submittedName>
        <fullName evidence="4">Replication initiation protein</fullName>
    </submittedName>
</protein>
<evidence type="ECO:0000256" key="1">
    <source>
        <dbReference type="ARBA" id="ARBA00038283"/>
    </source>
</evidence>
<accession>A0AA96DNX1</accession>